<gene>
    <name evidence="1" type="ORF">CLUMA_CG008864</name>
</gene>
<protein>
    <submittedName>
        <fullName evidence="1">CLUMA_CG008864, isoform A</fullName>
    </submittedName>
</protein>
<accession>A0A1J1I4A3</accession>
<dbReference type="Proteomes" id="UP000183832">
    <property type="component" value="Unassembled WGS sequence"/>
</dbReference>
<name>A0A1J1I4A3_9DIPT</name>
<proteinExistence type="predicted"/>
<dbReference type="AlphaFoldDB" id="A0A1J1I4A3"/>
<keyword evidence="2" id="KW-1185">Reference proteome</keyword>
<organism evidence="1 2">
    <name type="scientific">Clunio marinus</name>
    <dbReference type="NCBI Taxonomy" id="568069"/>
    <lineage>
        <taxon>Eukaryota</taxon>
        <taxon>Metazoa</taxon>
        <taxon>Ecdysozoa</taxon>
        <taxon>Arthropoda</taxon>
        <taxon>Hexapoda</taxon>
        <taxon>Insecta</taxon>
        <taxon>Pterygota</taxon>
        <taxon>Neoptera</taxon>
        <taxon>Endopterygota</taxon>
        <taxon>Diptera</taxon>
        <taxon>Nematocera</taxon>
        <taxon>Chironomoidea</taxon>
        <taxon>Chironomidae</taxon>
        <taxon>Clunio</taxon>
    </lineage>
</organism>
<evidence type="ECO:0000313" key="2">
    <source>
        <dbReference type="Proteomes" id="UP000183832"/>
    </source>
</evidence>
<sequence length="92" mass="10928">MKSTSTLVLISFTKNNFIDKKCAYKSEDATWNKRITKDYCFVDRFVLQHCAVEMMEYRQEVGRQLTKPENHFYDTHCTINKSRNDPNPDVDK</sequence>
<evidence type="ECO:0000313" key="1">
    <source>
        <dbReference type="EMBL" id="CRK95167.1"/>
    </source>
</evidence>
<dbReference type="EMBL" id="CVRI01000041">
    <property type="protein sequence ID" value="CRK95167.1"/>
    <property type="molecule type" value="Genomic_DNA"/>
</dbReference>
<reference evidence="1 2" key="1">
    <citation type="submission" date="2015-04" db="EMBL/GenBank/DDBJ databases">
        <authorList>
            <person name="Syromyatnikov M.Y."/>
            <person name="Popov V.N."/>
        </authorList>
    </citation>
    <scope>NUCLEOTIDE SEQUENCE [LARGE SCALE GENOMIC DNA]</scope>
</reference>